<dbReference type="Gene3D" id="3.20.20.105">
    <property type="entry name" value="Queuine tRNA-ribosyltransferase-like"/>
    <property type="match status" value="1"/>
</dbReference>
<dbReference type="InterPro" id="IPR036511">
    <property type="entry name" value="TGT-like_sf"/>
</dbReference>
<dbReference type="GO" id="GO:0005829">
    <property type="term" value="C:cytosol"/>
    <property type="evidence" value="ECO:0007669"/>
    <property type="project" value="TreeGrafter"/>
</dbReference>
<comment type="function">
    <text evidence="7">Catalyzes the base-exchange of a guanine (G) residue with the queuine precursor 7-aminomethyl-7-deazaguanine (PreQ1) at position 34 (anticodon wobble position) in tRNAs with GU(N) anticodons (tRNA-Asp, -Asn, -His and -Tyr). Catalysis occurs through a double-displacement mechanism. The nucleophile active site attacks the C1' of nucleotide 34 to detach the guanine base from the RNA, forming a covalent enzyme-RNA intermediate. The proton acceptor active site deprotonates the incoming PreQ1, allowing a nucleophilic attack on the C1' of the ribose to form the product. After dissociation, two additional enzymatic reactions on the tRNA convert PreQ1 to queuine (Q), resulting in the hypermodified nucleoside queuosine (7-(((4,5-cis-dihydroxy-2-cyclopenten-1-yl)amino)methyl)-7-deazaguanosine).</text>
</comment>
<dbReference type="GO" id="GO:0046872">
    <property type="term" value="F:metal ion binding"/>
    <property type="evidence" value="ECO:0007669"/>
    <property type="project" value="UniProtKB-KW"/>
</dbReference>
<organism evidence="9 10">
    <name type="scientific">Cupriavidus taiwanensis</name>
    <dbReference type="NCBI Taxonomy" id="164546"/>
    <lineage>
        <taxon>Bacteria</taxon>
        <taxon>Pseudomonadati</taxon>
        <taxon>Pseudomonadota</taxon>
        <taxon>Betaproteobacteria</taxon>
        <taxon>Burkholderiales</taxon>
        <taxon>Burkholderiaceae</taxon>
        <taxon>Cupriavidus</taxon>
    </lineage>
</organism>
<dbReference type="HAMAP" id="MF_00168">
    <property type="entry name" value="Q_tRNA_Tgt"/>
    <property type="match status" value="1"/>
</dbReference>
<evidence type="ECO:0000313" key="10">
    <source>
        <dbReference type="Proteomes" id="UP000257139"/>
    </source>
</evidence>
<keyword evidence="5 7" id="KW-0671">Queuosine biosynthesis</keyword>
<keyword evidence="7" id="KW-0862">Zinc</keyword>
<feature type="domain" description="tRNA-guanine(15) transglycosylase-like" evidence="8">
    <location>
        <begin position="12"/>
        <end position="371"/>
    </location>
</feature>
<protein>
    <recommendedName>
        <fullName evidence="7">Queuine tRNA-ribosyltransferase</fullName>
        <ecNumber evidence="7">2.4.2.29</ecNumber>
    </recommendedName>
    <alternativeName>
        <fullName evidence="7">Guanine insertion enzyme</fullName>
    </alternativeName>
    <alternativeName>
        <fullName evidence="7">tRNA-guanine transglycosylase</fullName>
    </alternativeName>
</protein>
<dbReference type="OMA" id="IDLFDCV"/>
<comment type="caution">
    <text evidence="9">The sequence shown here is derived from an EMBL/GenBank/DDBJ whole genome shotgun (WGS) entry which is preliminary data.</text>
</comment>
<dbReference type="GO" id="GO:0008479">
    <property type="term" value="F:tRNA-guanosine(34) queuine transglycosylase activity"/>
    <property type="evidence" value="ECO:0007669"/>
    <property type="project" value="UniProtKB-UniRule"/>
</dbReference>
<accession>A0A375DD91</accession>
<dbReference type="EMBL" id="OGUU01000012">
    <property type="protein sequence ID" value="SPC18979.1"/>
    <property type="molecule type" value="Genomic_DNA"/>
</dbReference>
<dbReference type="Pfam" id="PF01702">
    <property type="entry name" value="TGT"/>
    <property type="match status" value="1"/>
</dbReference>
<evidence type="ECO:0000256" key="4">
    <source>
        <dbReference type="ARBA" id="ARBA00022694"/>
    </source>
</evidence>
<comment type="cofactor">
    <cofactor evidence="7">
        <name>Zn(2+)</name>
        <dbReference type="ChEBI" id="CHEBI:29105"/>
    </cofactor>
    <text evidence="7">Binds 1 zinc ion per subunit.</text>
</comment>
<evidence type="ECO:0000313" key="9">
    <source>
        <dbReference type="EMBL" id="SPC18979.1"/>
    </source>
</evidence>
<dbReference type="RefSeq" id="WP_012353815.1">
    <property type="nucleotide sequence ID" value="NZ_CBCRZP010000001.1"/>
</dbReference>
<feature type="active site" description="Nucleophile" evidence="7">
    <location>
        <position position="270"/>
    </location>
</feature>
<feature type="binding site" evidence="7">
    <location>
        <position position="220"/>
    </location>
    <ligand>
        <name>substrate</name>
    </ligand>
</feature>
<feature type="active site" description="Proton acceptor" evidence="7">
    <location>
        <position position="90"/>
    </location>
</feature>
<feature type="binding site" evidence="7">
    <location>
        <position position="193"/>
    </location>
    <ligand>
        <name>substrate</name>
    </ligand>
</feature>
<dbReference type="EC" id="2.4.2.29" evidence="7"/>
<dbReference type="NCBIfam" id="TIGR00430">
    <property type="entry name" value="Q_tRNA_tgt"/>
    <property type="match status" value="1"/>
</dbReference>
<comment type="subunit">
    <text evidence="7">Homodimer. Within each dimer, one monomer is responsible for RNA recognition and catalysis, while the other monomer binds to the replacement base PreQ1.</text>
</comment>
<feature type="binding site" evidence="7">
    <location>
        <position position="313"/>
    </location>
    <ligand>
        <name>Zn(2+)</name>
        <dbReference type="ChEBI" id="CHEBI:29105"/>
    </ligand>
</feature>
<comment type="pathway">
    <text evidence="1 7">tRNA modification; tRNA-queuosine biosynthesis.</text>
</comment>
<sequence>MLNFELITTDGNARRGRVTLNHGVVETPIFMPVGTYGSVKAMSPLELNEIGAQIILGNTFHLWLRPGLDVVNAHEGLHRFIGWDKPILTDSGGFQVFSLGDLRKITEDGVTFASPVNGDKLFLSPEISMQIQRTLNSDIVMQFDECTPYEIDGRPATHEEAAKSMRMSLRWARRSRDEFERLANPNALFGIVQGGMYEDLRDESLAGLSELDFHGFAIGGLSVGEPKEDMMRVLEHVAPRLPANKPHYLMGVGTPEDLVAGVAAGVDMFDCVMPTRNARNGWLFTRYGDVKIKNAAHRNDPRPLDESCACYTCRNFSRAYLHHLHRVGEILGARLNTIHNLHYYLQLMREVREAIEQHRFADFRRQFAADRARGTQ</sequence>
<feature type="region of interest" description="RNA binding" evidence="7">
    <location>
        <begin position="251"/>
        <end position="257"/>
    </location>
</feature>
<feature type="binding site" evidence="7">
    <location>
        <begin position="90"/>
        <end position="94"/>
    </location>
    <ligand>
        <name>substrate</name>
    </ligand>
</feature>
<comment type="catalytic activity">
    <reaction evidence="6 7">
        <text>7-aminomethyl-7-carbaguanine + guanosine(34) in tRNA = 7-aminomethyl-7-carbaguanosine(34) in tRNA + guanine</text>
        <dbReference type="Rhea" id="RHEA:24104"/>
        <dbReference type="Rhea" id="RHEA-COMP:10341"/>
        <dbReference type="Rhea" id="RHEA-COMP:10342"/>
        <dbReference type="ChEBI" id="CHEBI:16235"/>
        <dbReference type="ChEBI" id="CHEBI:58703"/>
        <dbReference type="ChEBI" id="CHEBI:74269"/>
        <dbReference type="ChEBI" id="CHEBI:82833"/>
        <dbReference type="EC" id="2.4.2.29"/>
    </reaction>
</comment>
<dbReference type="InterPro" id="IPR004803">
    <property type="entry name" value="TGT"/>
</dbReference>
<evidence type="ECO:0000256" key="7">
    <source>
        <dbReference type="HAMAP-Rule" id="MF_00168"/>
    </source>
</evidence>
<evidence type="ECO:0000256" key="5">
    <source>
        <dbReference type="ARBA" id="ARBA00022785"/>
    </source>
</evidence>
<keyword evidence="7" id="KW-0479">Metal-binding</keyword>
<dbReference type="InterPro" id="IPR050076">
    <property type="entry name" value="ArchSynthase1/Queuine_TRR"/>
</dbReference>
<evidence type="ECO:0000259" key="8">
    <source>
        <dbReference type="Pfam" id="PF01702"/>
    </source>
</evidence>
<gene>
    <name evidence="7 9" type="primary">tgt</name>
    <name evidence="9" type="ORF">CBM2594_A80418</name>
</gene>
<dbReference type="SUPFAM" id="SSF51713">
    <property type="entry name" value="tRNA-guanine transglycosylase"/>
    <property type="match status" value="1"/>
</dbReference>
<feature type="region of interest" description="RNA binding; important for wobble base 34 recognition" evidence="7">
    <location>
        <begin position="275"/>
        <end position="279"/>
    </location>
</feature>
<proteinExistence type="inferred from homology"/>
<dbReference type="GeneID" id="29762619"/>
<dbReference type="AlphaFoldDB" id="A0A375DD91"/>
<feature type="binding site" evidence="7">
    <location>
        <position position="310"/>
    </location>
    <ligand>
        <name>Zn(2+)</name>
        <dbReference type="ChEBI" id="CHEBI:29105"/>
    </ligand>
</feature>
<dbReference type="NCBIfam" id="TIGR00449">
    <property type="entry name" value="tgt_general"/>
    <property type="match status" value="1"/>
</dbReference>
<keyword evidence="3 7" id="KW-0808">Transferase</keyword>
<feature type="binding site" evidence="7">
    <location>
        <position position="144"/>
    </location>
    <ligand>
        <name>substrate</name>
    </ligand>
</feature>
<dbReference type="UniPathway" id="UPA00392"/>
<comment type="similarity">
    <text evidence="7">Belongs to the queuine tRNA-ribosyltransferase family.</text>
</comment>
<name>A0A375DD91_9BURK</name>
<feature type="binding site" evidence="7">
    <location>
        <position position="339"/>
    </location>
    <ligand>
        <name>Zn(2+)</name>
        <dbReference type="ChEBI" id="CHEBI:29105"/>
    </ligand>
</feature>
<dbReference type="PANTHER" id="PTHR46499:SF1">
    <property type="entry name" value="QUEUINE TRNA-RIBOSYLTRANSFERASE"/>
    <property type="match status" value="1"/>
</dbReference>
<dbReference type="Proteomes" id="UP000257139">
    <property type="component" value="Chromosome CBM2594_a"/>
</dbReference>
<keyword evidence="2 7" id="KW-0328">Glycosyltransferase</keyword>
<evidence type="ECO:0000256" key="2">
    <source>
        <dbReference type="ARBA" id="ARBA00022676"/>
    </source>
</evidence>
<evidence type="ECO:0000256" key="6">
    <source>
        <dbReference type="ARBA" id="ARBA00050112"/>
    </source>
</evidence>
<dbReference type="FunFam" id="3.20.20.105:FF:000001">
    <property type="entry name" value="Queuine tRNA-ribosyltransferase"/>
    <property type="match status" value="1"/>
</dbReference>
<keyword evidence="4 7" id="KW-0819">tRNA processing</keyword>
<dbReference type="SMR" id="A0A375DD91"/>
<feature type="binding site" evidence="7">
    <location>
        <position position="308"/>
    </location>
    <ligand>
        <name>Zn(2+)</name>
        <dbReference type="ChEBI" id="CHEBI:29105"/>
    </ligand>
</feature>
<dbReference type="GO" id="GO:0008616">
    <property type="term" value="P:tRNA queuosine(34) biosynthetic process"/>
    <property type="evidence" value="ECO:0007669"/>
    <property type="project" value="UniProtKB-UniRule"/>
</dbReference>
<dbReference type="InterPro" id="IPR002616">
    <property type="entry name" value="tRNA_ribo_trans-like"/>
</dbReference>
<evidence type="ECO:0000256" key="1">
    <source>
        <dbReference type="ARBA" id="ARBA00004691"/>
    </source>
</evidence>
<reference evidence="9 10" key="1">
    <citation type="submission" date="2018-01" db="EMBL/GenBank/DDBJ databases">
        <authorList>
            <person name="Clerissi C."/>
        </authorList>
    </citation>
    <scope>NUCLEOTIDE SEQUENCE [LARGE SCALE GENOMIC DNA]</scope>
    <source>
        <strain evidence="9">Cupriavidus taiwanensis STM 6021</strain>
    </source>
</reference>
<dbReference type="PANTHER" id="PTHR46499">
    <property type="entry name" value="QUEUINE TRNA-RIBOSYLTRANSFERASE"/>
    <property type="match status" value="1"/>
</dbReference>
<evidence type="ECO:0000256" key="3">
    <source>
        <dbReference type="ARBA" id="ARBA00022679"/>
    </source>
</evidence>